<dbReference type="InParanoid" id="I1HT09"/>
<dbReference type="EnsemblPlants" id="KQK10404">
    <property type="protein sequence ID" value="KQK10404"/>
    <property type="gene ID" value="BRADI_2g53920v3"/>
</dbReference>
<evidence type="ECO:0000313" key="4">
    <source>
        <dbReference type="Proteomes" id="UP000008810"/>
    </source>
</evidence>
<keyword evidence="1" id="KW-0732">Signal</keyword>
<reference evidence="3" key="3">
    <citation type="submission" date="2018-08" db="UniProtKB">
        <authorList>
            <consortium name="EnsemblPlants"/>
        </authorList>
    </citation>
    <scope>IDENTIFICATION</scope>
    <source>
        <strain evidence="3">cv. Bd21</strain>
    </source>
</reference>
<reference evidence="2" key="2">
    <citation type="submission" date="2017-06" db="EMBL/GenBank/DDBJ databases">
        <title>WGS assembly of Brachypodium distachyon.</title>
        <authorList>
            <consortium name="The International Brachypodium Initiative"/>
            <person name="Lucas S."/>
            <person name="Harmon-Smith M."/>
            <person name="Lail K."/>
            <person name="Tice H."/>
            <person name="Grimwood J."/>
            <person name="Bruce D."/>
            <person name="Barry K."/>
            <person name="Shu S."/>
            <person name="Lindquist E."/>
            <person name="Wang M."/>
            <person name="Pitluck S."/>
            <person name="Vogel J.P."/>
            <person name="Garvin D.F."/>
            <person name="Mockler T.C."/>
            <person name="Schmutz J."/>
            <person name="Rokhsar D."/>
            <person name="Bevan M.W."/>
        </authorList>
    </citation>
    <scope>NUCLEOTIDE SEQUENCE</scope>
    <source>
        <strain evidence="2">Bd21</strain>
    </source>
</reference>
<evidence type="ECO:0008006" key="5">
    <source>
        <dbReference type="Google" id="ProtNLM"/>
    </source>
</evidence>
<proteinExistence type="predicted"/>
<dbReference type="HOGENOM" id="CLU_196282_0_0_1"/>
<protein>
    <recommendedName>
        <fullName evidence="5">Knottin scorpion toxin-like domain-containing protein</fullName>
    </recommendedName>
</protein>
<feature type="chain" id="PRO_5014094792" description="Knottin scorpion toxin-like domain-containing protein" evidence="1">
    <location>
        <begin position="30"/>
        <end position="84"/>
    </location>
</feature>
<reference evidence="2 3" key="1">
    <citation type="journal article" date="2010" name="Nature">
        <title>Genome sequencing and analysis of the model grass Brachypodium distachyon.</title>
        <authorList>
            <consortium name="International Brachypodium Initiative"/>
        </authorList>
    </citation>
    <scope>NUCLEOTIDE SEQUENCE [LARGE SCALE GENOMIC DNA]</scope>
    <source>
        <strain evidence="2 3">Bd21</strain>
    </source>
</reference>
<dbReference type="AlphaFoldDB" id="I1HT09"/>
<name>I1HT09_BRADI</name>
<dbReference type="EMBL" id="CM000881">
    <property type="protein sequence ID" value="KQK10404.1"/>
    <property type="molecule type" value="Genomic_DNA"/>
</dbReference>
<keyword evidence="4" id="KW-1185">Reference proteome</keyword>
<dbReference type="OMA" id="PYCQCLL"/>
<dbReference type="GO" id="GO:0006952">
    <property type="term" value="P:defense response"/>
    <property type="evidence" value="ECO:0000318"/>
    <property type="project" value="GO_Central"/>
</dbReference>
<evidence type="ECO:0000256" key="1">
    <source>
        <dbReference type="SAM" id="SignalP"/>
    </source>
</evidence>
<evidence type="ECO:0000313" key="2">
    <source>
        <dbReference type="EMBL" id="KQK10404.1"/>
    </source>
</evidence>
<gene>
    <name evidence="2" type="ORF">BRADI_2g53920v3</name>
</gene>
<accession>I1HT09</accession>
<feature type="signal peptide" evidence="1">
    <location>
        <begin position="1"/>
        <end position="29"/>
    </location>
</feature>
<sequence>MEAWRKNALCSALFVLLIVASSEVRSVRGIEADGCWNRGPSFAFCANTARCREACQAGGQLDGRCNAEFPIVWPRCECLAPHCT</sequence>
<evidence type="ECO:0000313" key="3">
    <source>
        <dbReference type="EnsemblPlants" id="KQK10404"/>
    </source>
</evidence>
<organism evidence="3">
    <name type="scientific">Brachypodium distachyon</name>
    <name type="common">Purple false brome</name>
    <name type="synonym">Trachynia distachya</name>
    <dbReference type="NCBI Taxonomy" id="15368"/>
    <lineage>
        <taxon>Eukaryota</taxon>
        <taxon>Viridiplantae</taxon>
        <taxon>Streptophyta</taxon>
        <taxon>Embryophyta</taxon>
        <taxon>Tracheophyta</taxon>
        <taxon>Spermatophyta</taxon>
        <taxon>Magnoliopsida</taxon>
        <taxon>Liliopsida</taxon>
        <taxon>Poales</taxon>
        <taxon>Poaceae</taxon>
        <taxon>BOP clade</taxon>
        <taxon>Pooideae</taxon>
        <taxon>Stipodae</taxon>
        <taxon>Brachypodieae</taxon>
        <taxon>Brachypodium</taxon>
    </lineage>
</organism>
<dbReference type="eggNOG" id="ENOG502R5MA">
    <property type="taxonomic scope" value="Eukaryota"/>
</dbReference>
<dbReference type="FunCoup" id="I1HT09">
    <property type="interactions" value="817"/>
</dbReference>
<dbReference type="Proteomes" id="UP000008810">
    <property type="component" value="Chromosome 2"/>
</dbReference>
<dbReference type="Gramene" id="KQK10404">
    <property type="protein sequence ID" value="KQK10404"/>
    <property type="gene ID" value="BRADI_2g53920v3"/>
</dbReference>